<gene>
    <name evidence="2" type="ORF">KPL78_14155</name>
</gene>
<evidence type="ECO:0000313" key="2">
    <source>
        <dbReference type="EMBL" id="MBW6399004.1"/>
    </source>
</evidence>
<dbReference type="PROSITE" id="PS51725">
    <property type="entry name" value="ABM"/>
    <property type="match status" value="1"/>
</dbReference>
<feature type="domain" description="ABM" evidence="1">
    <location>
        <begin position="3"/>
        <end position="92"/>
    </location>
</feature>
<organism evidence="2 3">
    <name type="scientific">Roseomonas alba</name>
    <dbReference type="NCBI Taxonomy" id="2846776"/>
    <lineage>
        <taxon>Bacteria</taxon>
        <taxon>Pseudomonadati</taxon>
        <taxon>Pseudomonadota</taxon>
        <taxon>Alphaproteobacteria</taxon>
        <taxon>Acetobacterales</taxon>
        <taxon>Roseomonadaceae</taxon>
        <taxon>Roseomonas</taxon>
    </lineage>
</organism>
<keyword evidence="3" id="KW-1185">Reference proteome</keyword>
<dbReference type="Gene3D" id="3.30.70.100">
    <property type="match status" value="1"/>
</dbReference>
<reference evidence="2 3" key="1">
    <citation type="submission" date="2021-07" db="EMBL/GenBank/DDBJ databases">
        <authorList>
            <person name="So Y."/>
        </authorList>
    </citation>
    <scope>NUCLEOTIDE SEQUENCE [LARGE SCALE GENOMIC DNA]</scope>
    <source>
        <strain evidence="2 3">HJA6</strain>
    </source>
</reference>
<evidence type="ECO:0000313" key="3">
    <source>
        <dbReference type="Proteomes" id="UP001196565"/>
    </source>
</evidence>
<dbReference type="SUPFAM" id="SSF54909">
    <property type="entry name" value="Dimeric alpha+beta barrel"/>
    <property type="match status" value="1"/>
</dbReference>
<protein>
    <submittedName>
        <fullName evidence="2">Antibiotic biosynthesis monooxygenase</fullName>
    </submittedName>
</protein>
<accession>A0ABS7ACV4</accession>
<dbReference type="GO" id="GO:0004497">
    <property type="term" value="F:monooxygenase activity"/>
    <property type="evidence" value="ECO:0007669"/>
    <property type="project" value="UniProtKB-KW"/>
</dbReference>
<dbReference type="InterPro" id="IPR007138">
    <property type="entry name" value="ABM_dom"/>
</dbReference>
<name>A0ABS7ACV4_9PROT</name>
<dbReference type="Proteomes" id="UP001196565">
    <property type="component" value="Unassembled WGS sequence"/>
</dbReference>
<keyword evidence="2" id="KW-0503">Monooxygenase</keyword>
<dbReference type="InterPro" id="IPR011008">
    <property type="entry name" value="Dimeric_a/b-barrel"/>
</dbReference>
<comment type="caution">
    <text evidence="2">The sequence shown here is derived from an EMBL/GenBank/DDBJ whole genome shotgun (WGS) entry which is preliminary data.</text>
</comment>
<dbReference type="EMBL" id="JAHYBZ010000004">
    <property type="protein sequence ID" value="MBW6399004.1"/>
    <property type="molecule type" value="Genomic_DNA"/>
</dbReference>
<proteinExistence type="predicted"/>
<dbReference type="Pfam" id="PF03992">
    <property type="entry name" value="ABM"/>
    <property type="match status" value="1"/>
</dbReference>
<sequence>MSIAYVITFTVRDGQRERFLSMLTGVLDAMREEDSFISAILHEDPDTPRRFLLHEVWRDHQDVLEVQLARPYRAAWHTALADLLERPREIGMWTPVREDRRA</sequence>
<dbReference type="RefSeq" id="WP_219763594.1">
    <property type="nucleotide sequence ID" value="NZ_JAHYBZ010000004.1"/>
</dbReference>
<evidence type="ECO:0000259" key="1">
    <source>
        <dbReference type="PROSITE" id="PS51725"/>
    </source>
</evidence>
<keyword evidence="2" id="KW-0560">Oxidoreductase</keyword>